<protein>
    <submittedName>
        <fullName evidence="1">Uncharacterized protein</fullName>
    </submittedName>
</protein>
<proteinExistence type="predicted"/>
<keyword evidence="2" id="KW-1185">Reference proteome</keyword>
<dbReference type="Proteomes" id="UP001374599">
    <property type="component" value="Unassembled WGS sequence"/>
</dbReference>
<sequence length="270" mass="31306">MESTFIQHFSIVKDYRQEWKVKHKLIDIIFIAVAGTLANCDSYGDIAMFAELKEEWLKKHLELPNDIPSHDTIQRVFENLDVASFSNCFMNWTHAIADRSNKPVIAIDGKTLRRSHDKEHDKKAIHIINAWIDSNKLILGQLKTEEKSNEITAIPMLLDMLMIKESIITIDAMGTQKDIAEKIIEKKGDYILAVKENQPALKREIEEFLEEQLLVGFRDINPEKISSKETKGHGRIEKRTYYITTDIKWMEERSKWKNGAVNQSLLRKLA</sequence>
<gene>
    <name evidence="1" type="ORF">AN2V17_46160</name>
</gene>
<organism evidence="1 2">
    <name type="scientific">Vallitalea maricola</name>
    <dbReference type="NCBI Taxonomy" id="3074433"/>
    <lineage>
        <taxon>Bacteria</taxon>
        <taxon>Bacillati</taxon>
        <taxon>Bacillota</taxon>
        <taxon>Clostridia</taxon>
        <taxon>Lachnospirales</taxon>
        <taxon>Vallitaleaceae</taxon>
        <taxon>Vallitalea</taxon>
    </lineage>
</organism>
<reference evidence="1" key="1">
    <citation type="submission" date="2023-09" db="EMBL/GenBank/DDBJ databases">
        <title>Vallitalea sediminicola and Vallitalea maricola sp. nov., anaerobic bacteria isolated from marine sediment.</title>
        <authorList>
            <person name="Hirano S."/>
            <person name="Maeda A."/>
            <person name="Terahara T."/>
            <person name="Mori K."/>
            <person name="Hamada M."/>
            <person name="Matsumoto R."/>
            <person name="Kobayashi T."/>
        </authorList>
    </citation>
    <scope>NUCLEOTIDE SEQUENCE</scope>
    <source>
        <strain evidence="1">AN17-2</strain>
    </source>
</reference>
<dbReference type="EMBL" id="BTPU01000130">
    <property type="protein sequence ID" value="GMQ65372.1"/>
    <property type="molecule type" value="Genomic_DNA"/>
</dbReference>
<evidence type="ECO:0000313" key="1">
    <source>
        <dbReference type="EMBL" id="GMQ65372.1"/>
    </source>
</evidence>
<accession>A0ACB5UR74</accession>
<evidence type="ECO:0000313" key="2">
    <source>
        <dbReference type="Proteomes" id="UP001374599"/>
    </source>
</evidence>
<name>A0ACB5UR74_9FIRM</name>
<comment type="caution">
    <text evidence="1">The sequence shown here is derived from an EMBL/GenBank/DDBJ whole genome shotgun (WGS) entry which is preliminary data.</text>
</comment>